<comment type="caution">
    <text evidence="1">The sequence shown here is derived from an EMBL/GenBank/DDBJ whole genome shotgun (WGS) entry which is preliminary data.</text>
</comment>
<evidence type="ECO:0000313" key="2">
    <source>
        <dbReference type="Proteomes" id="UP000036958"/>
    </source>
</evidence>
<dbReference type="EMBL" id="LGIA01000171">
    <property type="protein sequence ID" value="KOH44086.1"/>
    <property type="molecule type" value="Genomic_DNA"/>
</dbReference>
<sequence length="44" mass="4813">MISWYSSFLAMVAVVSLAKVRPVIIKKATTISVIVLVVFIALSF</sequence>
<reference evidence="2" key="1">
    <citation type="submission" date="2015-07" db="EMBL/GenBank/DDBJ databases">
        <title>Genome sequencing of Sunxiuqinia dokdonensis strain SK.</title>
        <authorList>
            <person name="Ahn S."/>
            <person name="Kim B.-C."/>
        </authorList>
    </citation>
    <scope>NUCLEOTIDE SEQUENCE [LARGE SCALE GENOMIC DNA]</scope>
    <source>
        <strain evidence="2">SK</strain>
    </source>
</reference>
<name>A0A0L8V6M0_9BACT</name>
<accession>A0A0L8V6M0</accession>
<evidence type="ECO:0000313" key="1">
    <source>
        <dbReference type="EMBL" id="KOH44086.1"/>
    </source>
</evidence>
<protein>
    <submittedName>
        <fullName evidence="1">Uncharacterized protein</fullName>
    </submittedName>
</protein>
<keyword evidence="2" id="KW-1185">Reference proteome</keyword>
<proteinExistence type="predicted"/>
<organism evidence="1 2">
    <name type="scientific">Sunxiuqinia dokdonensis</name>
    <dbReference type="NCBI Taxonomy" id="1409788"/>
    <lineage>
        <taxon>Bacteria</taxon>
        <taxon>Pseudomonadati</taxon>
        <taxon>Bacteroidota</taxon>
        <taxon>Bacteroidia</taxon>
        <taxon>Marinilabiliales</taxon>
        <taxon>Prolixibacteraceae</taxon>
        <taxon>Sunxiuqinia</taxon>
    </lineage>
</organism>
<dbReference type="Proteomes" id="UP000036958">
    <property type="component" value="Unassembled WGS sequence"/>
</dbReference>
<gene>
    <name evidence="1" type="ORF">NC99_30790</name>
</gene>
<dbReference type="AlphaFoldDB" id="A0A0L8V6M0"/>
<dbReference type="STRING" id="1409788.NC99_30790"/>